<sequence>MLSDPDQAHVLEGLEALDFLVVQDIFLTETAQYADVVLPSCSFAEKAGHFTNTERRVQRLNPVVNPPGEAREDWVIIQDIAKAMGSDWGYRHVSEITNEITRVTPQYAGLRWEAIPANGMQWPSNKNNPQARASCTRPSLLVVAVRWSNTV</sequence>
<evidence type="ECO:0000313" key="6">
    <source>
        <dbReference type="Proteomes" id="UP000031666"/>
    </source>
</evidence>
<dbReference type="EMBL" id="BBSC01000010">
    <property type="protein sequence ID" value="GAM77719.1"/>
    <property type="molecule type" value="Genomic_DNA"/>
</dbReference>
<accession>A0A0B8QU72</accession>
<dbReference type="GO" id="GO:0016491">
    <property type="term" value="F:oxidoreductase activity"/>
    <property type="evidence" value="ECO:0007669"/>
    <property type="project" value="UniProtKB-KW"/>
</dbReference>
<evidence type="ECO:0000259" key="4">
    <source>
        <dbReference type="Pfam" id="PF00384"/>
    </source>
</evidence>
<dbReference type="PANTHER" id="PTHR43742:SF2">
    <property type="entry name" value="ASSIMILATORY NITRATE REDUCTASE CATALYTIC SUBUNIT"/>
    <property type="match status" value="1"/>
</dbReference>
<dbReference type="GO" id="GO:0046872">
    <property type="term" value="F:metal ion binding"/>
    <property type="evidence" value="ECO:0007669"/>
    <property type="project" value="UniProtKB-KW"/>
</dbReference>
<evidence type="ECO:0000313" key="5">
    <source>
        <dbReference type="EMBL" id="GAM77719.1"/>
    </source>
</evidence>
<feature type="domain" description="Molybdopterin oxidoreductase" evidence="4">
    <location>
        <begin position="3"/>
        <end position="82"/>
    </location>
</feature>
<keyword evidence="3" id="KW-0560">Oxidoreductase</keyword>
<dbReference type="PANTHER" id="PTHR43742">
    <property type="entry name" value="TRIMETHYLAMINE-N-OXIDE REDUCTASE"/>
    <property type="match status" value="1"/>
</dbReference>
<dbReference type="Gene3D" id="3.40.50.740">
    <property type="match status" value="1"/>
</dbReference>
<dbReference type="Pfam" id="PF00384">
    <property type="entry name" value="Molybdopterin"/>
    <property type="match status" value="1"/>
</dbReference>
<dbReference type="InterPro" id="IPR006656">
    <property type="entry name" value="Mopterin_OxRdtase"/>
</dbReference>
<reference evidence="5 6" key="2">
    <citation type="submission" date="2015-01" db="EMBL/GenBank/DDBJ databases">
        <authorList>
            <consortium name="NBRP consortium"/>
            <person name="Sawabe T."/>
            <person name="Meirelles P."/>
            <person name="Feng G."/>
            <person name="Sayaka M."/>
            <person name="Hattori M."/>
            <person name="Ohkuma M."/>
        </authorList>
    </citation>
    <scope>NUCLEOTIDE SEQUENCE [LARGE SCALE GENOMIC DNA]</scope>
    <source>
        <strain evidence="6">JCM 19241</strain>
    </source>
</reference>
<comment type="caution">
    <text evidence="5">The sequence shown here is derived from an EMBL/GenBank/DDBJ whole genome shotgun (WGS) entry which is preliminary data.</text>
</comment>
<dbReference type="AlphaFoldDB" id="A0A0B8QU72"/>
<dbReference type="SUPFAM" id="SSF53706">
    <property type="entry name" value="Formate dehydrogenase/DMSO reductase, domains 1-3"/>
    <property type="match status" value="1"/>
</dbReference>
<reference evidence="5 6" key="1">
    <citation type="submission" date="2015-01" db="EMBL/GenBank/DDBJ databases">
        <title>Vibrio sp. C94 JCM 19241 whole genome shotgun sequence.</title>
        <authorList>
            <person name="Sawabe T."/>
            <person name="Meirelles P."/>
            <person name="Feng G."/>
            <person name="Sayaka M."/>
            <person name="Hattori M."/>
            <person name="Ohkuma M."/>
        </authorList>
    </citation>
    <scope>NUCLEOTIDE SEQUENCE [LARGE SCALE GENOMIC DNA]</scope>
    <source>
        <strain evidence="6">JCM 19241</strain>
    </source>
</reference>
<keyword evidence="1" id="KW-0500">Molybdenum</keyword>
<keyword evidence="2" id="KW-0479">Metal-binding</keyword>
<dbReference type="STRING" id="1481914.JCM19241_4383"/>
<dbReference type="InterPro" id="IPR050612">
    <property type="entry name" value="Prok_Mopterin_Oxidored"/>
</dbReference>
<evidence type="ECO:0000256" key="1">
    <source>
        <dbReference type="ARBA" id="ARBA00022505"/>
    </source>
</evidence>
<organism evidence="5 6">
    <name type="scientific">Vibrio ishigakensis</name>
    <dbReference type="NCBI Taxonomy" id="1481914"/>
    <lineage>
        <taxon>Bacteria</taxon>
        <taxon>Pseudomonadati</taxon>
        <taxon>Pseudomonadota</taxon>
        <taxon>Gammaproteobacteria</taxon>
        <taxon>Vibrionales</taxon>
        <taxon>Vibrionaceae</taxon>
        <taxon>Vibrio</taxon>
    </lineage>
</organism>
<name>A0A0B8QU72_9VIBR</name>
<evidence type="ECO:0000256" key="3">
    <source>
        <dbReference type="ARBA" id="ARBA00023002"/>
    </source>
</evidence>
<protein>
    <submittedName>
        <fullName evidence="5">NAD-dependent formate dehydrogenase alpha subunit</fullName>
    </submittedName>
</protein>
<dbReference type="InterPro" id="IPR006655">
    <property type="entry name" value="Mopterin_OxRdtase_prok_CS"/>
</dbReference>
<evidence type="ECO:0000256" key="2">
    <source>
        <dbReference type="ARBA" id="ARBA00022723"/>
    </source>
</evidence>
<dbReference type="PROSITE" id="PS00490">
    <property type="entry name" value="MOLYBDOPTERIN_PROK_2"/>
    <property type="match status" value="1"/>
</dbReference>
<proteinExistence type="predicted"/>
<dbReference type="Proteomes" id="UP000031666">
    <property type="component" value="Unassembled WGS sequence"/>
</dbReference>
<gene>
    <name evidence="5" type="ORF">JCM19241_4383</name>
</gene>